<dbReference type="OrthoDB" id="8043605at2759"/>
<dbReference type="Proteomes" id="UP000037069">
    <property type="component" value="Unassembled WGS sequence"/>
</dbReference>
<keyword evidence="5 6" id="KW-0472">Membrane</keyword>
<accession>A0A0L0CMU1</accession>
<dbReference type="GO" id="GO:0007165">
    <property type="term" value="P:signal transduction"/>
    <property type="evidence" value="ECO:0007669"/>
    <property type="project" value="UniProtKB-KW"/>
</dbReference>
<feature type="transmembrane region" description="Helical" evidence="6">
    <location>
        <begin position="167"/>
        <end position="192"/>
    </location>
</feature>
<reference evidence="7 8" key="1">
    <citation type="journal article" date="2015" name="Nat. Commun.">
        <title>Lucilia cuprina genome unlocks parasitic fly biology to underpin future interventions.</title>
        <authorList>
            <person name="Anstead C.A."/>
            <person name="Korhonen P.K."/>
            <person name="Young N.D."/>
            <person name="Hall R.S."/>
            <person name="Jex A.R."/>
            <person name="Murali S.C."/>
            <person name="Hughes D.S."/>
            <person name="Lee S.F."/>
            <person name="Perry T."/>
            <person name="Stroehlein A.J."/>
            <person name="Ansell B.R."/>
            <person name="Breugelmans B."/>
            <person name="Hofmann A."/>
            <person name="Qu J."/>
            <person name="Dugan S."/>
            <person name="Lee S.L."/>
            <person name="Chao H."/>
            <person name="Dinh H."/>
            <person name="Han Y."/>
            <person name="Doddapaneni H.V."/>
            <person name="Worley K.C."/>
            <person name="Muzny D.M."/>
            <person name="Ioannidis P."/>
            <person name="Waterhouse R.M."/>
            <person name="Zdobnov E.M."/>
            <person name="James P.J."/>
            <person name="Bagnall N.H."/>
            <person name="Kotze A.C."/>
            <person name="Gibbs R.A."/>
            <person name="Richards S."/>
            <person name="Batterham P."/>
            <person name="Gasser R.B."/>
        </authorList>
    </citation>
    <scope>NUCLEOTIDE SEQUENCE [LARGE SCALE GENOMIC DNA]</scope>
    <source>
        <strain evidence="7 8">LS</strain>
        <tissue evidence="7">Full body</tissue>
    </source>
</reference>
<evidence type="ECO:0000256" key="3">
    <source>
        <dbReference type="ARBA" id="ARBA00022692"/>
    </source>
</evidence>
<keyword evidence="4 6" id="KW-1133">Transmembrane helix</keyword>
<evidence type="ECO:0000256" key="5">
    <source>
        <dbReference type="ARBA" id="ARBA00023136"/>
    </source>
</evidence>
<feature type="transmembrane region" description="Helical" evidence="6">
    <location>
        <begin position="136"/>
        <end position="155"/>
    </location>
</feature>
<dbReference type="Pfam" id="PF08395">
    <property type="entry name" value="7tm_7"/>
    <property type="match status" value="1"/>
</dbReference>
<evidence type="ECO:0000313" key="8">
    <source>
        <dbReference type="Proteomes" id="UP000037069"/>
    </source>
</evidence>
<dbReference type="InterPro" id="IPR013604">
    <property type="entry name" value="7TM_chemorcpt"/>
</dbReference>
<dbReference type="GO" id="GO:0050909">
    <property type="term" value="P:sensory perception of taste"/>
    <property type="evidence" value="ECO:0007669"/>
    <property type="project" value="InterPro"/>
</dbReference>
<evidence type="ECO:0000256" key="6">
    <source>
        <dbReference type="RuleBase" id="RU363108"/>
    </source>
</evidence>
<comment type="caution">
    <text evidence="7">The sequence shown here is derived from an EMBL/GenBank/DDBJ whole genome shotgun (WGS) entry which is preliminary data.</text>
</comment>
<name>A0A0L0CMU1_LUCCU</name>
<protein>
    <recommendedName>
        <fullName evidence="6">Gustatory receptor</fullName>
    </recommendedName>
</protein>
<comment type="caution">
    <text evidence="6">Lacks conserved residue(s) required for the propagation of feature annotation.</text>
</comment>
<dbReference type="EMBL" id="JRES01000171">
    <property type="protein sequence ID" value="KNC33668.1"/>
    <property type="molecule type" value="Genomic_DNA"/>
</dbReference>
<keyword evidence="6" id="KW-0807">Transducer</keyword>
<proteinExistence type="inferred from homology"/>
<dbReference type="OMA" id="DMRRLQC"/>
<comment type="subcellular location">
    <subcellularLocation>
        <location evidence="1 6">Cell membrane</location>
        <topology evidence="1 6">Multi-pass membrane protein</topology>
    </subcellularLocation>
</comment>
<evidence type="ECO:0000256" key="2">
    <source>
        <dbReference type="ARBA" id="ARBA00022475"/>
    </source>
</evidence>
<feature type="transmembrane region" description="Helical" evidence="6">
    <location>
        <begin position="256"/>
        <end position="275"/>
    </location>
</feature>
<organism evidence="7 8">
    <name type="scientific">Lucilia cuprina</name>
    <name type="common">Green bottle fly</name>
    <name type="synonym">Australian sheep blowfly</name>
    <dbReference type="NCBI Taxonomy" id="7375"/>
    <lineage>
        <taxon>Eukaryota</taxon>
        <taxon>Metazoa</taxon>
        <taxon>Ecdysozoa</taxon>
        <taxon>Arthropoda</taxon>
        <taxon>Hexapoda</taxon>
        <taxon>Insecta</taxon>
        <taxon>Pterygota</taxon>
        <taxon>Neoptera</taxon>
        <taxon>Endopterygota</taxon>
        <taxon>Diptera</taxon>
        <taxon>Brachycera</taxon>
        <taxon>Muscomorpha</taxon>
        <taxon>Oestroidea</taxon>
        <taxon>Calliphoridae</taxon>
        <taxon>Luciliinae</taxon>
        <taxon>Lucilia</taxon>
    </lineage>
</organism>
<comment type="function">
    <text evidence="6">Gustatory receptor which mediates acceptance or avoidance behavior, depending on its substrates.</text>
</comment>
<dbReference type="GO" id="GO:0005886">
    <property type="term" value="C:plasma membrane"/>
    <property type="evidence" value="ECO:0007669"/>
    <property type="project" value="UniProtKB-SubCell"/>
</dbReference>
<comment type="similarity">
    <text evidence="6">Belongs to the insect chemoreceptor superfamily. Gustatory receptor (GR) family.</text>
</comment>
<evidence type="ECO:0000256" key="1">
    <source>
        <dbReference type="ARBA" id="ARBA00004651"/>
    </source>
</evidence>
<feature type="transmembrane region" description="Helical" evidence="6">
    <location>
        <begin position="37"/>
        <end position="58"/>
    </location>
</feature>
<dbReference type="AlphaFoldDB" id="A0A0L0CMU1"/>
<evidence type="ECO:0000313" key="7">
    <source>
        <dbReference type="EMBL" id="KNC33668.1"/>
    </source>
</evidence>
<evidence type="ECO:0000256" key="4">
    <source>
        <dbReference type="ARBA" id="ARBA00022989"/>
    </source>
</evidence>
<keyword evidence="3 6" id="KW-0812">Transmembrane</keyword>
<sequence>MDLIKEFYKKCCEHYPVIIGATSYLYKENSNTYRQNILTRIIAGLSNIVCLFVLFYFGHESLAMLEAGPHLHPLIKTVTHQCMIVRIVAVFYTILHRKWREEKDVKLKVQLRKLKRKYYQKFYCNKEIDKRFKQIFYIKYSILLYVHFISFGIASRLELFTLKWWRWILVICNATIMNMTVIVMFDFFVMLWNICHLLQHLNYHLGTIYQKLEKPQADHKLLNHEIQTISETHAELGGILKELLKLFQFQILTNRLYSTISFIIVAYFGYVFIFYYEIDKMYLIVGGISYLISSIDFYTTDLMCDMINESFKQLIMMLQMFNERKTAMDGECERFVILLTSKKEIFCSGMDRSAWFGVMSQLVSSALVLIQSHLYIIQFFKKNHLEIN</sequence>
<gene>
    <name evidence="7" type="ORF">FF38_08775</name>
</gene>
<feature type="transmembrane region" description="Helical" evidence="6">
    <location>
        <begin position="78"/>
        <end position="95"/>
    </location>
</feature>
<keyword evidence="2 6" id="KW-1003">Cell membrane</keyword>
<keyword evidence="6" id="KW-0675">Receptor</keyword>
<keyword evidence="8" id="KW-1185">Reference proteome</keyword>